<comment type="caution">
    <text evidence="2">The sequence shown here is derived from an EMBL/GenBank/DDBJ whole genome shotgun (WGS) entry which is preliminary data.</text>
</comment>
<gene>
    <name evidence="2" type="ORF">SPARVUS_LOCUS16016624</name>
</gene>
<proteinExistence type="predicted"/>
<protein>
    <submittedName>
        <fullName evidence="2">Uncharacterized protein</fullName>
    </submittedName>
</protein>
<dbReference type="Proteomes" id="UP001162483">
    <property type="component" value="Unassembled WGS sequence"/>
</dbReference>
<keyword evidence="3" id="KW-1185">Reference proteome</keyword>
<sequence length="87" mass="9232">MVGMDLEPPETRSWLLGASVSGSGMAQGLPREESDMRRSADPAARDGWMDEQGQTGRVGNREDGKVQGSGHRIVGSHARSAIAGQIQ</sequence>
<dbReference type="EMBL" id="CATNWA010020978">
    <property type="protein sequence ID" value="CAI9620676.1"/>
    <property type="molecule type" value="Genomic_DNA"/>
</dbReference>
<feature type="compositionally biased region" description="Basic and acidic residues" evidence="1">
    <location>
        <begin position="30"/>
        <end position="48"/>
    </location>
</feature>
<name>A0ABN9HJN5_9NEOB</name>
<evidence type="ECO:0000313" key="2">
    <source>
        <dbReference type="EMBL" id="CAI9620676.1"/>
    </source>
</evidence>
<evidence type="ECO:0000313" key="3">
    <source>
        <dbReference type="Proteomes" id="UP001162483"/>
    </source>
</evidence>
<organism evidence="2 3">
    <name type="scientific">Staurois parvus</name>
    <dbReference type="NCBI Taxonomy" id="386267"/>
    <lineage>
        <taxon>Eukaryota</taxon>
        <taxon>Metazoa</taxon>
        <taxon>Chordata</taxon>
        <taxon>Craniata</taxon>
        <taxon>Vertebrata</taxon>
        <taxon>Euteleostomi</taxon>
        <taxon>Amphibia</taxon>
        <taxon>Batrachia</taxon>
        <taxon>Anura</taxon>
        <taxon>Neobatrachia</taxon>
        <taxon>Ranoidea</taxon>
        <taxon>Ranidae</taxon>
        <taxon>Staurois</taxon>
    </lineage>
</organism>
<feature type="region of interest" description="Disordered" evidence="1">
    <location>
        <begin position="16"/>
        <end position="87"/>
    </location>
</feature>
<evidence type="ECO:0000256" key="1">
    <source>
        <dbReference type="SAM" id="MobiDB-lite"/>
    </source>
</evidence>
<reference evidence="2" key="1">
    <citation type="submission" date="2023-05" db="EMBL/GenBank/DDBJ databases">
        <authorList>
            <person name="Stuckert A."/>
        </authorList>
    </citation>
    <scope>NUCLEOTIDE SEQUENCE</scope>
</reference>
<accession>A0ABN9HJN5</accession>